<dbReference type="KEGG" id="hal:VNG_2523H"/>
<evidence type="ECO:0000313" key="2">
    <source>
        <dbReference type="EMBL" id="AAG20584.1"/>
    </source>
</evidence>
<dbReference type="InterPro" id="IPR006016">
    <property type="entry name" value="UspA"/>
</dbReference>
<dbReference type="PIR" id="D84402">
    <property type="entry name" value="D84402"/>
</dbReference>
<feature type="domain" description="UspA" evidence="1">
    <location>
        <begin position="10"/>
        <end position="130"/>
    </location>
</feature>
<reference evidence="2 3" key="1">
    <citation type="journal article" date="2000" name="Proc. Natl. Acad. Sci. U.S.A.">
        <title>Genome sequence of Halobacterium species NRC-1.</title>
        <authorList>
            <person name="Ng W.V."/>
            <person name="Kennedy S.P."/>
            <person name="Mahairas G.G."/>
            <person name="Berquist B."/>
            <person name="Pan M."/>
            <person name="Shukla H.D."/>
            <person name="Lasky S.R."/>
            <person name="Baliga N.S."/>
            <person name="Thorsson V."/>
            <person name="Sbrogna J."/>
            <person name="Swartzell S."/>
            <person name="Weir D."/>
            <person name="Hall J."/>
            <person name="Dahl T.A."/>
            <person name="Welti R."/>
            <person name="Goo Y.A."/>
            <person name="Leithauser B."/>
            <person name="Keller K."/>
            <person name="Cruz R."/>
            <person name="Danson M.J."/>
            <person name="Hough D.W."/>
            <person name="Maddocks D.G."/>
            <person name="Jablonski P.E."/>
            <person name="Krebs M.P."/>
            <person name="Angevine C.M."/>
            <person name="Dale H."/>
            <person name="Isenbarger T.A."/>
            <person name="Peck R.F."/>
            <person name="Pohlschroder M."/>
            <person name="Spudich J.L."/>
            <person name="Jung K.W."/>
            <person name="Alam M."/>
            <person name="Freitas T."/>
            <person name="Hou S."/>
            <person name="Daniels C.J."/>
            <person name="Dennis P.P."/>
            <person name="Omer A.D."/>
            <person name="Ebhardt H."/>
            <person name="Lowe T.M."/>
            <person name="Liang P."/>
            <person name="Riley M."/>
            <person name="Hood L."/>
            <person name="DasSarma S."/>
        </authorList>
    </citation>
    <scope>NUCLEOTIDE SEQUENCE [LARGE SCALE GENOMIC DNA]</scope>
    <source>
        <strain evidence="3">ATCC 700922 / JCM 11081 / NRC-1</strain>
    </source>
</reference>
<dbReference type="SUPFAM" id="SSF52402">
    <property type="entry name" value="Adenine nucleotide alpha hydrolases-like"/>
    <property type="match status" value="1"/>
</dbReference>
<dbReference type="PaxDb" id="64091-VNG_2523H"/>
<dbReference type="CDD" id="cd00293">
    <property type="entry name" value="USP-like"/>
    <property type="match status" value="1"/>
</dbReference>
<evidence type="ECO:0000259" key="1">
    <source>
        <dbReference type="Pfam" id="PF00582"/>
    </source>
</evidence>
<sequence length="134" mass="13810">MRDGDTHDMKVLVGIGGADDSLVALEESVRRAVDTGDSLTVGVVANPESNRDPSALVDAATAALADAGLPTDVRELSGDPGSALVEVAESEDFDQIVLGGGKRSPMGKIKLGHIAEFVLLNSRTSVKLVRDDAG</sequence>
<keyword evidence="3" id="KW-1185">Reference proteome</keyword>
<gene>
    <name evidence="2" type="ordered locus">VNG_2523H</name>
</gene>
<organism evidence="2 3">
    <name type="scientific">Halobacterium salinarum (strain ATCC 700922 / JCM 11081 / NRC-1)</name>
    <name type="common">Halobacterium halobium</name>
    <dbReference type="NCBI Taxonomy" id="64091"/>
    <lineage>
        <taxon>Archaea</taxon>
        <taxon>Methanobacteriati</taxon>
        <taxon>Methanobacteriota</taxon>
        <taxon>Stenosarchaea group</taxon>
        <taxon>Halobacteria</taxon>
        <taxon>Halobacteriales</taxon>
        <taxon>Halobacteriaceae</taxon>
        <taxon>Halobacterium</taxon>
        <taxon>Halobacterium salinarum NRC-34001</taxon>
    </lineage>
</organism>
<protein>
    <recommendedName>
        <fullName evidence="1">UspA domain-containing protein</fullName>
    </recommendedName>
</protein>
<dbReference type="Gene3D" id="3.40.50.620">
    <property type="entry name" value="HUPs"/>
    <property type="match status" value="1"/>
</dbReference>
<proteinExistence type="predicted"/>
<evidence type="ECO:0000313" key="3">
    <source>
        <dbReference type="Proteomes" id="UP000000554"/>
    </source>
</evidence>
<dbReference type="Proteomes" id="UP000000554">
    <property type="component" value="Chromosome"/>
</dbReference>
<dbReference type="AlphaFoldDB" id="Q9HMI7"/>
<dbReference type="EMBL" id="AE004437">
    <property type="protein sequence ID" value="AAG20584.1"/>
    <property type="molecule type" value="Genomic_DNA"/>
</dbReference>
<name>Q9HMI7_HALSA</name>
<dbReference type="InterPro" id="IPR014729">
    <property type="entry name" value="Rossmann-like_a/b/a_fold"/>
</dbReference>
<accession>Q9HMI7</accession>
<dbReference type="Pfam" id="PF00582">
    <property type="entry name" value="Usp"/>
    <property type="match status" value="1"/>
</dbReference>
<dbReference type="STRING" id="64091.VNG_2523H"/>
<dbReference type="DNASU" id="1448889"/>
<dbReference type="HOGENOM" id="CLU_049301_19_0_2"/>
<dbReference type="PATRIC" id="fig|64091.14.peg.1956"/>
<dbReference type="InParanoid" id="Q9HMI7"/>